<evidence type="ECO:0000256" key="4">
    <source>
        <dbReference type="ARBA" id="ARBA00022475"/>
    </source>
</evidence>
<evidence type="ECO:0000259" key="13">
    <source>
        <dbReference type="Pfam" id="PF01514"/>
    </source>
</evidence>
<proteinExistence type="inferred from homology"/>
<evidence type="ECO:0000256" key="1">
    <source>
        <dbReference type="ARBA" id="ARBA00004117"/>
    </source>
</evidence>
<organism evidence="15 16">
    <name type="scientific">Desulfoscipio geothermicus DSM 3669</name>
    <dbReference type="NCBI Taxonomy" id="1121426"/>
    <lineage>
        <taxon>Bacteria</taxon>
        <taxon>Bacillati</taxon>
        <taxon>Bacillota</taxon>
        <taxon>Clostridia</taxon>
        <taxon>Eubacteriales</taxon>
        <taxon>Desulfallaceae</taxon>
        <taxon>Desulfoscipio</taxon>
    </lineage>
</organism>
<keyword evidence="16" id="KW-1185">Reference proteome</keyword>
<evidence type="ECO:0000256" key="8">
    <source>
        <dbReference type="ARBA" id="ARBA00023143"/>
    </source>
</evidence>
<evidence type="ECO:0000256" key="10">
    <source>
        <dbReference type="SAM" id="Coils"/>
    </source>
</evidence>
<evidence type="ECO:0000259" key="14">
    <source>
        <dbReference type="Pfam" id="PF08345"/>
    </source>
</evidence>
<reference evidence="16" key="1">
    <citation type="submission" date="2016-10" db="EMBL/GenBank/DDBJ databases">
        <authorList>
            <person name="Varghese N."/>
            <person name="Submissions S."/>
        </authorList>
    </citation>
    <scope>NUCLEOTIDE SEQUENCE [LARGE SCALE GENOMIC DNA]</scope>
    <source>
        <strain evidence="16">DSM 3669</strain>
    </source>
</reference>
<keyword evidence="15" id="KW-0282">Flagellum</keyword>
<dbReference type="GO" id="GO:0003774">
    <property type="term" value="F:cytoskeletal motor activity"/>
    <property type="evidence" value="ECO:0007669"/>
    <property type="project" value="InterPro"/>
</dbReference>
<keyword evidence="5 12" id="KW-0812">Transmembrane</keyword>
<dbReference type="STRING" id="39060.SAMN05660706_102103"/>
<feature type="coiled-coil region" evidence="10">
    <location>
        <begin position="448"/>
        <end position="475"/>
    </location>
</feature>
<comment type="similarity">
    <text evidence="3 9">Belongs to the FliF family.</text>
</comment>
<dbReference type="Pfam" id="PF08345">
    <property type="entry name" value="YscJ_FliF_C"/>
    <property type="match status" value="1"/>
</dbReference>
<keyword evidence="4" id="KW-1003">Cell membrane</keyword>
<keyword evidence="8 9" id="KW-0975">Bacterial flagellum</keyword>
<evidence type="ECO:0000256" key="2">
    <source>
        <dbReference type="ARBA" id="ARBA00004651"/>
    </source>
</evidence>
<feature type="transmembrane region" description="Helical" evidence="12">
    <location>
        <begin position="21"/>
        <end position="43"/>
    </location>
</feature>
<dbReference type="GO" id="GO:0071973">
    <property type="term" value="P:bacterial-type flagellum-dependent cell motility"/>
    <property type="evidence" value="ECO:0007669"/>
    <property type="project" value="InterPro"/>
</dbReference>
<dbReference type="AlphaFoldDB" id="A0A1I6CV04"/>
<evidence type="ECO:0000256" key="12">
    <source>
        <dbReference type="SAM" id="Phobius"/>
    </source>
</evidence>
<name>A0A1I6CV04_9FIRM</name>
<dbReference type="PANTHER" id="PTHR30046">
    <property type="entry name" value="FLAGELLAR M-RING PROTEIN"/>
    <property type="match status" value="1"/>
</dbReference>
<dbReference type="InterPro" id="IPR045851">
    <property type="entry name" value="AMP-bd_C_sf"/>
</dbReference>
<accession>A0A1I6CV04</accession>
<dbReference type="PIRSF" id="PIRSF004862">
    <property type="entry name" value="FliF"/>
    <property type="match status" value="1"/>
</dbReference>
<feature type="region of interest" description="Disordered" evidence="11">
    <location>
        <begin position="290"/>
        <end position="332"/>
    </location>
</feature>
<dbReference type="Gene3D" id="3.30.300.30">
    <property type="match status" value="1"/>
</dbReference>
<evidence type="ECO:0000256" key="5">
    <source>
        <dbReference type="ARBA" id="ARBA00022692"/>
    </source>
</evidence>
<feature type="domain" description="Flagellar M-ring C-terminal" evidence="14">
    <location>
        <begin position="254"/>
        <end position="403"/>
    </location>
</feature>
<keyword evidence="15" id="KW-0969">Cilium</keyword>
<dbReference type="InterPro" id="IPR013556">
    <property type="entry name" value="Flag_M-ring_C"/>
</dbReference>
<dbReference type="RefSeq" id="WP_092481773.1">
    <property type="nucleotide sequence ID" value="NZ_FOYM01000002.1"/>
</dbReference>
<dbReference type="EMBL" id="FOYM01000002">
    <property type="protein sequence ID" value="SFQ97016.1"/>
    <property type="molecule type" value="Genomic_DNA"/>
</dbReference>
<dbReference type="OrthoDB" id="9807026at2"/>
<keyword evidence="7 12" id="KW-0472">Membrane</keyword>
<evidence type="ECO:0000256" key="6">
    <source>
        <dbReference type="ARBA" id="ARBA00022989"/>
    </source>
</evidence>
<evidence type="ECO:0000256" key="3">
    <source>
        <dbReference type="ARBA" id="ARBA00007971"/>
    </source>
</evidence>
<dbReference type="GO" id="GO:0009431">
    <property type="term" value="C:bacterial-type flagellum basal body, MS ring"/>
    <property type="evidence" value="ECO:0007669"/>
    <property type="project" value="InterPro"/>
</dbReference>
<gene>
    <name evidence="15" type="ORF">SAMN05660706_102103</name>
</gene>
<evidence type="ECO:0000256" key="9">
    <source>
        <dbReference type="PIRNR" id="PIRNR004862"/>
    </source>
</evidence>
<keyword evidence="6 12" id="KW-1133">Transmembrane helix</keyword>
<comment type="function">
    <text evidence="9">The M ring may be actively involved in energy transduction.</text>
</comment>
<feature type="compositionally biased region" description="Gly residues" evidence="11">
    <location>
        <begin position="298"/>
        <end position="308"/>
    </location>
</feature>
<dbReference type="InterPro" id="IPR043427">
    <property type="entry name" value="YscJ/FliF"/>
</dbReference>
<dbReference type="InterPro" id="IPR006182">
    <property type="entry name" value="FliF_N_dom"/>
</dbReference>
<dbReference type="PRINTS" id="PR01009">
    <property type="entry name" value="FLGMRINGFLIF"/>
</dbReference>
<keyword evidence="10" id="KW-0175">Coiled coil</keyword>
<evidence type="ECO:0000256" key="7">
    <source>
        <dbReference type="ARBA" id="ARBA00023136"/>
    </source>
</evidence>
<evidence type="ECO:0000256" key="11">
    <source>
        <dbReference type="SAM" id="MobiDB-lite"/>
    </source>
</evidence>
<comment type="subcellular location">
    <subcellularLocation>
        <location evidence="1 9">Bacterial flagellum basal body</location>
    </subcellularLocation>
    <subcellularLocation>
        <location evidence="2">Cell membrane</location>
        <topology evidence="2">Multi-pass membrane protein</topology>
    </subcellularLocation>
</comment>
<dbReference type="PANTHER" id="PTHR30046:SF0">
    <property type="entry name" value="FLAGELLAR M-RING PROTEIN"/>
    <property type="match status" value="1"/>
</dbReference>
<dbReference type="Pfam" id="PF01514">
    <property type="entry name" value="YscJ_FliF"/>
    <property type="match status" value="1"/>
</dbReference>
<protein>
    <recommendedName>
        <fullName evidence="9">Flagellar M-ring protein</fullName>
    </recommendedName>
</protein>
<sequence length="516" mass="56993">MSSGILDKLRQWWQSLGSSQKVLFTASCAGILVTMALLGQMLLRPAYAPLFTELEPQNAAKVIEQLESLQTPYRLTNNGKTIEVPKDQVYKLRIQMASAGALYTNGAGFELFDEKKFGITEFEQHVGYQRALQEELRRTIVQLSEVEQARVHLVLPRESVFLDEQVTPSASIALKLKPFAKLEPNQVEGIQSLVMGSVQGLSPDNIHIIDMQGNVLNDAMKSGDDGLLSASTLQSLGIKRQYEKEMESRLQQMLNRILGPGRAVAMVSADMDFDREETVRTEFGPGSVLSEQTVTEDGSGGAGNGGIPGMDSEMPGTTMPLADQGMGAGSNYNREERTTNYQVDTTQQTLVKAPGTIRRLSVSVVVDGQYTQDQLDSIQRVIASAMGYDATRGDQLTVSGIEFNEAAVPSFEDTPVTTAATPLDKQLLIPGAVAGALLILLIAFFLFRRRARRRREMMLRQKAEEEALRRAAEEAKQPKEEIVIEEPQPGYRTLIKEIAREKPSDVVEILKVWLKE</sequence>
<keyword evidence="15" id="KW-0966">Cell projection</keyword>
<feature type="domain" description="Flagellar M-ring N-terminal" evidence="13">
    <location>
        <begin position="44"/>
        <end position="217"/>
    </location>
</feature>
<dbReference type="Proteomes" id="UP000199584">
    <property type="component" value="Unassembled WGS sequence"/>
</dbReference>
<dbReference type="GO" id="GO:0005886">
    <property type="term" value="C:plasma membrane"/>
    <property type="evidence" value="ECO:0007669"/>
    <property type="project" value="UniProtKB-SubCell"/>
</dbReference>
<evidence type="ECO:0000313" key="16">
    <source>
        <dbReference type="Proteomes" id="UP000199584"/>
    </source>
</evidence>
<dbReference type="NCBIfam" id="TIGR00206">
    <property type="entry name" value="fliF"/>
    <property type="match status" value="1"/>
</dbReference>
<dbReference type="InterPro" id="IPR000067">
    <property type="entry name" value="FlgMring_FliF"/>
</dbReference>
<feature type="transmembrane region" description="Helical" evidence="12">
    <location>
        <begin position="427"/>
        <end position="447"/>
    </location>
</feature>
<evidence type="ECO:0000313" key="15">
    <source>
        <dbReference type="EMBL" id="SFQ97016.1"/>
    </source>
</evidence>